<dbReference type="RefSeq" id="WP_280628393.1">
    <property type="nucleotide sequence ID" value="NZ_CP123493.1"/>
</dbReference>
<reference evidence="4" key="1">
    <citation type="submission" date="2023-04" db="EMBL/GenBank/DDBJ databases">
        <title>Genome dynamics across the evolutionary transition to endosymbiosis.</title>
        <authorList>
            <person name="Siozios S."/>
            <person name="Nadal-Jimenez P."/>
            <person name="Azagi T."/>
            <person name="Sprong H."/>
            <person name="Frost C.L."/>
            <person name="Parratt S.R."/>
            <person name="Taylor G."/>
            <person name="Brettell L."/>
            <person name="Lew K.C."/>
            <person name="Croft L."/>
            <person name="King K.C."/>
            <person name="Brockhurst M.A."/>
            <person name="Hypsa V."/>
            <person name="Novakova E."/>
            <person name="Darby A.C."/>
            <person name="Hurst G.D.D."/>
        </authorList>
    </citation>
    <scope>NUCLEOTIDE SEQUENCE</scope>
    <source>
        <strain evidence="4">AIh</strain>
        <plasmid evidence="4">paIh3</plasmid>
    </source>
</reference>
<dbReference type="PANTHER" id="PTHR30486">
    <property type="entry name" value="TWITCHING MOTILITY PROTEIN PILT"/>
    <property type="match status" value="1"/>
</dbReference>
<evidence type="ECO:0000313" key="4">
    <source>
        <dbReference type="EMBL" id="WGL93963.1"/>
    </source>
</evidence>
<dbReference type="InterPro" id="IPR050921">
    <property type="entry name" value="T4SS_GSP_E_ATPase"/>
</dbReference>
<dbReference type="InterPro" id="IPR014155">
    <property type="entry name" value="VirB11"/>
</dbReference>
<dbReference type="InterPro" id="IPR027417">
    <property type="entry name" value="P-loop_NTPase"/>
</dbReference>
<dbReference type="Gene3D" id="3.30.450.90">
    <property type="match status" value="1"/>
</dbReference>
<keyword evidence="4" id="KW-0614">Plasmid</keyword>
<dbReference type="AlphaFoldDB" id="A0AA95K657"/>
<dbReference type="EMBL" id="CP123493">
    <property type="protein sequence ID" value="WGL93963.1"/>
    <property type="molecule type" value="Genomic_DNA"/>
</dbReference>
<sequence length="338" mass="38318">MEHNIGNNLSLSHYTHHLFGRYLKLGGVTEIAVNRPQEVWTEINGVWSKQIDPHITTESCQRFAWTLAKFKNDEISAVKPLLSATLESGERVQIVYPPACARNLLSITIRKPSTRQITHQEYIDAGFYRYVSRKEKKQTQDNKLITLYRDNDIPTFMQLAVEIGKNMVFSGGTGSGKTTYMKSLIDFIPLNTRLITIEDADEIKFYRHENYVQLFYPSEAGSDEKSIITAGKLIKSCLRMKPDRILLAEVKGGDAWDFIKVAGSGHGGNMTSIHAKSSKEAITQMITKCYQNTECQNLPYDVLKQIIVDSIDIVAHVGREGTVRYMSDIYFRGAHEDI</sequence>
<dbReference type="GO" id="GO:0005524">
    <property type="term" value="F:ATP binding"/>
    <property type="evidence" value="ECO:0007669"/>
    <property type="project" value="UniProtKB-UniRule"/>
</dbReference>
<geneLocation type="plasmid" evidence="4 5">
    <name>paIh3</name>
</geneLocation>
<dbReference type="Gene3D" id="3.40.50.300">
    <property type="entry name" value="P-loop containing nucleotide triphosphate hydrolases"/>
    <property type="match status" value="1"/>
</dbReference>
<dbReference type="SUPFAM" id="SSF52540">
    <property type="entry name" value="P-loop containing nucleoside triphosphate hydrolases"/>
    <property type="match status" value="1"/>
</dbReference>
<accession>A0AA95K657</accession>
<proteinExistence type="inferred from homology"/>
<dbReference type="PANTHER" id="PTHR30486:SF6">
    <property type="entry name" value="TYPE IV PILUS RETRACTATION ATPASE PILT"/>
    <property type="match status" value="1"/>
</dbReference>
<feature type="domain" description="Bacterial type II secretion system protein E" evidence="3">
    <location>
        <begin position="149"/>
        <end position="294"/>
    </location>
</feature>
<dbReference type="GO" id="GO:0044097">
    <property type="term" value="P:secretion by the type IV secretion system"/>
    <property type="evidence" value="ECO:0007669"/>
    <property type="project" value="InterPro"/>
</dbReference>
<dbReference type="GO" id="GO:0016887">
    <property type="term" value="F:ATP hydrolysis activity"/>
    <property type="evidence" value="ECO:0007669"/>
    <property type="project" value="InterPro"/>
</dbReference>
<evidence type="ECO:0000259" key="3">
    <source>
        <dbReference type="Pfam" id="PF00437"/>
    </source>
</evidence>
<dbReference type="GO" id="GO:0043684">
    <property type="term" value="C:type IV secretion system complex"/>
    <property type="evidence" value="ECO:0007669"/>
    <property type="project" value="UniProtKB-UniRule"/>
</dbReference>
<name>A0AA95K657_9GAMM</name>
<evidence type="ECO:0000313" key="5">
    <source>
        <dbReference type="Proteomes" id="UP001177597"/>
    </source>
</evidence>
<keyword evidence="2" id="KW-0067">ATP-binding</keyword>
<protein>
    <recommendedName>
        <fullName evidence="2">Type IV secretion system protein</fullName>
    </recommendedName>
</protein>
<dbReference type="InterPro" id="IPR001482">
    <property type="entry name" value="T2SS/T4SS_dom"/>
</dbReference>
<dbReference type="NCBIfam" id="TIGR02788">
    <property type="entry name" value="VirB11"/>
    <property type="match status" value="1"/>
</dbReference>
<comment type="function">
    <text evidence="2">Part of the Type IV secretion system.</text>
</comment>
<comment type="similarity">
    <text evidence="1 2">Belongs to the GSP E family.</text>
</comment>
<evidence type="ECO:0000256" key="1">
    <source>
        <dbReference type="ARBA" id="ARBA00006611"/>
    </source>
</evidence>
<dbReference type="Proteomes" id="UP001177597">
    <property type="component" value="Plasmid paIh3"/>
</dbReference>
<gene>
    <name evidence="4" type="primary">virB11</name>
    <name evidence="4" type="ORF">QE207_01085</name>
</gene>
<organism evidence="4 5">
    <name type="scientific">Arsenophonus nasoniae</name>
    <name type="common">son-killer infecting Nasonia vitripennis</name>
    <dbReference type="NCBI Taxonomy" id="638"/>
    <lineage>
        <taxon>Bacteria</taxon>
        <taxon>Pseudomonadati</taxon>
        <taxon>Pseudomonadota</taxon>
        <taxon>Gammaproteobacteria</taxon>
        <taxon>Enterobacterales</taxon>
        <taxon>Morganellaceae</taxon>
        <taxon>Arsenophonus</taxon>
    </lineage>
</organism>
<keyword evidence="2" id="KW-0547">Nucleotide-binding</keyword>
<dbReference type="Pfam" id="PF00437">
    <property type="entry name" value="T2SSE"/>
    <property type="match status" value="1"/>
</dbReference>
<dbReference type="CDD" id="cd01130">
    <property type="entry name" value="VirB11-like_ATPase"/>
    <property type="match status" value="1"/>
</dbReference>
<evidence type="ECO:0000256" key="2">
    <source>
        <dbReference type="RuleBase" id="RU366071"/>
    </source>
</evidence>